<reference evidence="6 7" key="1">
    <citation type="submission" date="2024-02" db="EMBL/GenBank/DDBJ databases">
        <authorList>
            <person name="Chen Y."/>
            <person name="Shah S."/>
            <person name="Dougan E. K."/>
            <person name="Thang M."/>
            <person name="Chan C."/>
        </authorList>
    </citation>
    <scope>NUCLEOTIDE SEQUENCE [LARGE SCALE GENOMIC DNA]</scope>
</reference>
<dbReference type="Proteomes" id="UP001642464">
    <property type="component" value="Unassembled WGS sequence"/>
</dbReference>
<keyword evidence="4" id="KW-0934">Plastid</keyword>
<accession>A0ABP0SS55</accession>
<comment type="subcellular location">
    <subcellularLocation>
        <location evidence="1">Plastid</location>
        <location evidence="1">Chloroplast</location>
    </subcellularLocation>
</comment>
<keyword evidence="7" id="KW-1185">Reference proteome</keyword>
<sequence length="975" mass="108318">MPGRERERDRERDNAIGRSEFDRLQKGHEMLEAQVERVAAVAVRVASDAGEARADLQLVFFLQGRSRARVLETIAKYNDDKPGVQDGAKEKGAPLKCHIYDFPTEPSIGNRGKLAVLSAFRVRSGELKMQRSCRLRRVFVSGRQPGAKLRNADADGDFLLTRDQRLRQWEEHFTTVLNVEKSAHAEWLAGLQLKLLPMRQSLDATPTLEDMLAAISQLKGGKHMDLTAYCEDVGLLRDRAGRGTSDMLFTLRVAMDVARIKSHPLRLLFVDLAKSYDSVSRGLGQGCCVAPTLFNIFLAAVSGNGCMVDGRLDWPCRIDGILRLHLDPGWFGQVKYTHRYYPDGSCDAEIRRRLEPARKAFWRLELGRLRNRGSGAWLGAPKIMDMVAQAHVQRTVSEREFKKLKDDVRANEKKVKSSKTSWAPCKTWLWLWPAIPPGCARNSSLYSSRPDKSSRALFCNLSYNGEKQENSGGRADRGPPLKVRLYKVLVRSLVLACEKFPVTPGAGFWSFRLQPAPPAASYGDLWLWLVCFPEMVMALGQTWALRWAFHDGDVEAFKRRRATELKNGRVAMLAAMGYITPEYVRFPGCLALIVSVIYSNENTQIISVFFVLLRHWVPAAGWTQIFLFLGLIEKGLFTYDPTRAPGDYKNAGVLGVPNGSTMAPGDGRTRKLNSELANGRLASLANMCGGYSCVMQNLDPGGDGLTGSAWGDWASYTDSPLRAFENELGVQAPVGYWDPMGMSKDGDVKTFRRRREAELKNGRVAMFATMGFITPEYFRFSGYLSPAKSIKFADVPNGLAALGKVPLTGWIQIFLFCGMVDFGLYRADDSRDPGDYENAGILGVPNASGPMSDAEGRKRNVRNHWSCHVGLLSEVTATGWSGRKAAEDLATDVFYFRDRFGCHRRCSCTFERLHLRWGACDVFSADQPFASHAAPSRTASLAVAGVAVAALTATGKKALSGSIKPQLVLWVWLTD</sequence>
<comment type="caution">
    <text evidence="6">The sequence shown here is derived from an EMBL/GenBank/DDBJ whole genome shotgun (WGS) entry which is preliminary data.</text>
</comment>
<gene>
    <name evidence="6" type="ORF">SCF082_LOCUS53347</name>
</gene>
<feature type="region of interest" description="Disordered" evidence="5">
    <location>
        <begin position="1"/>
        <end position="20"/>
    </location>
</feature>
<evidence type="ECO:0000313" key="6">
    <source>
        <dbReference type="EMBL" id="CAK9115228.1"/>
    </source>
</evidence>
<dbReference type="EMBL" id="CAXAMM010044573">
    <property type="protein sequence ID" value="CAK9115228.1"/>
    <property type="molecule type" value="Genomic_DNA"/>
</dbReference>
<keyword evidence="3" id="KW-0602">Photosynthesis</keyword>
<protein>
    <submittedName>
        <fullName evidence="6">Chloroplastic</fullName>
    </submittedName>
</protein>
<evidence type="ECO:0000256" key="2">
    <source>
        <dbReference type="ARBA" id="ARBA00022528"/>
    </source>
</evidence>
<keyword evidence="2" id="KW-0150">Chloroplast</keyword>
<dbReference type="InterPro" id="IPR022796">
    <property type="entry name" value="Chloroa_b-bind"/>
</dbReference>
<organism evidence="6 7">
    <name type="scientific">Durusdinium trenchii</name>
    <dbReference type="NCBI Taxonomy" id="1381693"/>
    <lineage>
        <taxon>Eukaryota</taxon>
        <taxon>Sar</taxon>
        <taxon>Alveolata</taxon>
        <taxon>Dinophyceae</taxon>
        <taxon>Suessiales</taxon>
        <taxon>Symbiodiniaceae</taxon>
        <taxon>Durusdinium</taxon>
    </lineage>
</organism>
<dbReference type="InterPro" id="IPR001344">
    <property type="entry name" value="Chloro_AB-bd_pln"/>
</dbReference>
<dbReference type="Pfam" id="PF00504">
    <property type="entry name" value="Chloroa_b-bind"/>
    <property type="match status" value="2"/>
</dbReference>
<evidence type="ECO:0000313" key="7">
    <source>
        <dbReference type="Proteomes" id="UP001642464"/>
    </source>
</evidence>
<dbReference type="PANTHER" id="PTHR21649">
    <property type="entry name" value="CHLOROPHYLL A/B BINDING PROTEIN"/>
    <property type="match status" value="1"/>
</dbReference>
<proteinExistence type="predicted"/>
<evidence type="ECO:0000256" key="4">
    <source>
        <dbReference type="ARBA" id="ARBA00022640"/>
    </source>
</evidence>
<evidence type="ECO:0000256" key="3">
    <source>
        <dbReference type="ARBA" id="ARBA00022531"/>
    </source>
</evidence>
<evidence type="ECO:0000256" key="5">
    <source>
        <dbReference type="SAM" id="MobiDB-lite"/>
    </source>
</evidence>
<name>A0ABP0SS55_9DINO</name>
<evidence type="ECO:0000256" key="1">
    <source>
        <dbReference type="ARBA" id="ARBA00004229"/>
    </source>
</evidence>
<dbReference type="SUPFAM" id="SSF103511">
    <property type="entry name" value="Chlorophyll a-b binding protein"/>
    <property type="match status" value="2"/>
</dbReference>
<dbReference type="Gene3D" id="1.10.3460.10">
    <property type="entry name" value="Chlorophyll a/b binding protein domain"/>
    <property type="match status" value="2"/>
</dbReference>